<comment type="caution">
    <text evidence="3">The sequence shown here is derived from an EMBL/GenBank/DDBJ whole genome shotgun (WGS) entry which is preliminary data.</text>
</comment>
<dbReference type="InterPro" id="IPR000477">
    <property type="entry name" value="RT_dom"/>
</dbReference>
<dbReference type="SUPFAM" id="SSF56672">
    <property type="entry name" value="DNA/RNA polymerases"/>
    <property type="match status" value="1"/>
</dbReference>
<dbReference type="Gene3D" id="3.30.70.270">
    <property type="match status" value="1"/>
</dbReference>
<dbReference type="CDD" id="cd00303">
    <property type="entry name" value="retropepsin_like"/>
    <property type="match status" value="1"/>
</dbReference>
<evidence type="ECO:0000259" key="2">
    <source>
        <dbReference type="Pfam" id="PF00078"/>
    </source>
</evidence>
<reference evidence="3" key="1">
    <citation type="journal article" date="2022" name="Int. J. Mol. Sci.">
        <title>Draft Genome of Tanacetum Coccineum: Genomic Comparison of Closely Related Tanacetum-Family Plants.</title>
        <authorList>
            <person name="Yamashiro T."/>
            <person name="Shiraishi A."/>
            <person name="Nakayama K."/>
            <person name="Satake H."/>
        </authorList>
    </citation>
    <scope>NUCLEOTIDE SEQUENCE</scope>
</reference>
<feature type="compositionally biased region" description="Polar residues" evidence="1">
    <location>
        <begin position="129"/>
        <end position="139"/>
    </location>
</feature>
<reference evidence="3" key="2">
    <citation type="submission" date="2022-01" db="EMBL/GenBank/DDBJ databases">
        <authorList>
            <person name="Yamashiro T."/>
            <person name="Shiraishi A."/>
            <person name="Satake H."/>
            <person name="Nakayama K."/>
        </authorList>
    </citation>
    <scope>NUCLEOTIDE SEQUENCE</scope>
</reference>
<gene>
    <name evidence="3" type="ORF">Tco_0771660</name>
</gene>
<dbReference type="Gene3D" id="3.10.10.10">
    <property type="entry name" value="HIV Type 1 Reverse Transcriptase, subunit A, domain 1"/>
    <property type="match status" value="1"/>
</dbReference>
<dbReference type="Pfam" id="PF00078">
    <property type="entry name" value="RVT_1"/>
    <property type="match status" value="1"/>
</dbReference>
<feature type="compositionally biased region" description="Polar residues" evidence="1">
    <location>
        <begin position="99"/>
        <end position="110"/>
    </location>
</feature>
<dbReference type="Pfam" id="PF13650">
    <property type="entry name" value="Asp_protease_2"/>
    <property type="match status" value="1"/>
</dbReference>
<dbReference type="InterPro" id="IPR043128">
    <property type="entry name" value="Rev_trsase/Diguanyl_cyclase"/>
</dbReference>
<organism evidence="3 4">
    <name type="scientific">Tanacetum coccineum</name>
    <dbReference type="NCBI Taxonomy" id="301880"/>
    <lineage>
        <taxon>Eukaryota</taxon>
        <taxon>Viridiplantae</taxon>
        <taxon>Streptophyta</taxon>
        <taxon>Embryophyta</taxon>
        <taxon>Tracheophyta</taxon>
        <taxon>Spermatophyta</taxon>
        <taxon>Magnoliopsida</taxon>
        <taxon>eudicotyledons</taxon>
        <taxon>Gunneridae</taxon>
        <taxon>Pentapetalae</taxon>
        <taxon>asterids</taxon>
        <taxon>campanulids</taxon>
        <taxon>Asterales</taxon>
        <taxon>Asteraceae</taxon>
        <taxon>Asteroideae</taxon>
        <taxon>Anthemideae</taxon>
        <taxon>Anthemidinae</taxon>
        <taxon>Tanacetum</taxon>
    </lineage>
</organism>
<dbReference type="InterPro" id="IPR053134">
    <property type="entry name" value="RNA-dir_DNA_polymerase"/>
</dbReference>
<sequence>MSYFLAAASGLRSYHFTYPERKLMMEEMLYNFIDEGNREHEEMRAFICDFQTTNEILFKERNNPLIELRFGVQELLKVINNTQKIDCEVKGVTTRGGKTMTQDAQNNDTNVRTKEPLAENHDEPVKSNEILTNDQPQKTNEPDAQPSNKIQTPPIPFPRRLRKEKEEAQQKKFLENLKQLHINLPFIEALAQMPKYAKFLKGLLTNKARLEEACTITMNERCSAVLLNKLPSKEKDPGSFTIPCDIGQLHINNALADLGASISLMPYTMYEKLGLGEPKATRMSLELADRSIQYPRGIIENVLIKVDKFVLPIDFVILDMPEDSRVPIILGRPFLATARAMIDVFNKKITLRVGDDEVIFDVDQSIKRPPTEDDECYGIDDLDNTINAEAQELLANDEPDSFLSRGLEKSIDQSDLEGCEPVESEPVKVEREHLYSASANEIDEKKPELKDLPNHLEYAYLHGDKSFPIIISSELSDKEKISLLQVLEKRKGAIAWKMSDIKGISPSYCTHKILMEDDFKPVIQPQRRLNPKVQDVVKNEIVKLLDSGLIYPISDSSWVSPIHVVPKKGGMTVVLNDNNELIPSRTVTGWRVCIDYRKLNDATRKDHFPLPFIDQMLERLCGNEYYCFLDGFSGFFQIPIAPEDQEKTTFTCPYGTFAYRRMPFGLCNAPATFQRCMMKIFHDMVQEFMEVFMDDFSVFGNSFNCCLANLDRMLARCEETNLVLNWEKCHFMVKEGIVLGHKISGAGIEVDRVKSM</sequence>
<dbReference type="InterPro" id="IPR043502">
    <property type="entry name" value="DNA/RNA_pol_sf"/>
</dbReference>
<evidence type="ECO:0000313" key="3">
    <source>
        <dbReference type="EMBL" id="GJS89024.1"/>
    </source>
</evidence>
<dbReference type="Gene3D" id="2.40.70.10">
    <property type="entry name" value="Acid Proteases"/>
    <property type="match status" value="1"/>
</dbReference>
<feature type="domain" description="Reverse transcriptase" evidence="2">
    <location>
        <begin position="587"/>
        <end position="743"/>
    </location>
</feature>
<dbReference type="EMBL" id="BQNB010011318">
    <property type="protein sequence ID" value="GJS89024.1"/>
    <property type="molecule type" value="Genomic_DNA"/>
</dbReference>
<name>A0ABQ4ZFN8_9ASTR</name>
<dbReference type="Proteomes" id="UP001151760">
    <property type="component" value="Unassembled WGS sequence"/>
</dbReference>
<evidence type="ECO:0000256" key="1">
    <source>
        <dbReference type="SAM" id="MobiDB-lite"/>
    </source>
</evidence>
<keyword evidence="4" id="KW-1185">Reference proteome</keyword>
<dbReference type="PANTHER" id="PTHR24559">
    <property type="entry name" value="TRANSPOSON TY3-I GAG-POL POLYPROTEIN"/>
    <property type="match status" value="1"/>
</dbReference>
<accession>A0ABQ4ZFN8</accession>
<dbReference type="PANTHER" id="PTHR24559:SF444">
    <property type="entry name" value="REVERSE TRANSCRIPTASE DOMAIN-CONTAINING PROTEIN"/>
    <property type="match status" value="1"/>
</dbReference>
<feature type="compositionally biased region" description="Basic and acidic residues" evidence="1">
    <location>
        <begin position="111"/>
        <end position="126"/>
    </location>
</feature>
<protein>
    <submittedName>
        <fullName evidence="3">Nucleotidyltransferase, ribonuclease H</fullName>
    </submittedName>
</protein>
<feature type="region of interest" description="Disordered" evidence="1">
    <location>
        <begin position="96"/>
        <end position="168"/>
    </location>
</feature>
<evidence type="ECO:0000313" key="4">
    <source>
        <dbReference type="Proteomes" id="UP001151760"/>
    </source>
</evidence>
<proteinExistence type="predicted"/>
<dbReference type="CDD" id="cd01647">
    <property type="entry name" value="RT_LTR"/>
    <property type="match status" value="1"/>
</dbReference>
<dbReference type="InterPro" id="IPR021109">
    <property type="entry name" value="Peptidase_aspartic_dom_sf"/>
</dbReference>